<accession>A0AA91DB26</accession>
<name>A0AA91DB26_9GAMM</name>
<reference evidence="3 4" key="1">
    <citation type="submission" date="2016-03" db="EMBL/GenBank/DDBJ databases">
        <authorList>
            <person name="Heylen K."/>
            <person name="De Vos P."/>
            <person name="Vekeman B."/>
        </authorList>
    </citation>
    <scope>NUCLEOTIDE SEQUENCE [LARGE SCALE GENOMIC DNA]</scope>
    <source>
        <strain evidence="3 4">R-49807</strain>
    </source>
</reference>
<gene>
    <name evidence="3" type="ORF">A1356_15430</name>
</gene>
<feature type="transmembrane region" description="Helical" evidence="2">
    <location>
        <begin position="263"/>
        <end position="283"/>
    </location>
</feature>
<evidence type="ECO:0000256" key="2">
    <source>
        <dbReference type="SAM" id="Phobius"/>
    </source>
</evidence>
<keyword evidence="2" id="KW-0472">Membrane</keyword>
<feature type="region of interest" description="Disordered" evidence="1">
    <location>
        <begin position="101"/>
        <end position="124"/>
    </location>
</feature>
<comment type="caution">
    <text evidence="3">The sequence shown here is derived from an EMBL/GenBank/DDBJ whole genome shotgun (WGS) entry which is preliminary data.</text>
</comment>
<sequence length="621" mass="63516">MAIQSDARGFLIGDPIELGRKSSDISHISEDVSAIRRTISERWHGYTRPSPSASPARDASGKFTSASTVKVAVPNSSKSSGGTTAAAGNAAIVERIRRVSSGGGAELPGRDSAGRFTAGGSSASNKSASVIASIGDRLSRLTAVTSGVDDADPAVKAAREVAEPLRRGFEFFQGDKQTSWLKKIFSKLSIFQKEESVYNKVSTKTLKNIEGKTGIQGEDGSFLGGATGSILGRAIPWALGGLAAAGSGLVSMIGGALTATIAAVFSPIGVAVAAAGVAAWGIFTDDGRKFFADLGGKMAEGWSKFTDFLIESSPKTMEFLKKAGDKAGAAIDSVKGAAGKATSFVTEQAKDVGNYLVKSSPKTMAAIEKVKGFGADAISKAANAFQGDTPSGLTTAQFAALAADTRRTESGGKTAAENKYGYLGSYQFGAAALADAGLVDPAKLKAARKGGRFDQKAFLADPANWLLAGGKDAFLADQALQDQTYSKYAGQLQQAGLRSGALSAGSTPEQIAAYIKAAHLVGAGGANDYFTRGRDRADANGTLASLYAKQGALAVASVSAPPVGLMPKALTIPQIAEAPKVIEPLGSPEAKAFTVNIPSQDVGQSLSDRRIAHIASGGIGG</sequence>
<organism evidence="3 4">
    <name type="scientific">Methylomonas koyamae</name>
    <dbReference type="NCBI Taxonomy" id="702114"/>
    <lineage>
        <taxon>Bacteria</taxon>
        <taxon>Pseudomonadati</taxon>
        <taxon>Pseudomonadota</taxon>
        <taxon>Gammaproteobacteria</taxon>
        <taxon>Methylococcales</taxon>
        <taxon>Methylococcaceae</taxon>
        <taxon>Methylomonas</taxon>
    </lineage>
</organism>
<keyword evidence="2" id="KW-0812">Transmembrane</keyword>
<dbReference type="RefSeq" id="WP_064028237.1">
    <property type="nucleotide sequence ID" value="NZ_LUUL01000088.1"/>
</dbReference>
<keyword evidence="4" id="KW-1185">Reference proteome</keyword>
<evidence type="ECO:0000313" key="3">
    <source>
        <dbReference type="EMBL" id="OAI24552.1"/>
    </source>
</evidence>
<protein>
    <submittedName>
        <fullName evidence="3">Uncharacterized protein</fullName>
    </submittedName>
</protein>
<evidence type="ECO:0000313" key="4">
    <source>
        <dbReference type="Proteomes" id="UP000077734"/>
    </source>
</evidence>
<evidence type="ECO:0000256" key="1">
    <source>
        <dbReference type="SAM" id="MobiDB-lite"/>
    </source>
</evidence>
<keyword evidence="2" id="KW-1133">Transmembrane helix</keyword>
<dbReference type="Proteomes" id="UP000077734">
    <property type="component" value="Unassembled WGS sequence"/>
</dbReference>
<proteinExistence type="predicted"/>
<dbReference type="AlphaFoldDB" id="A0AA91DB26"/>
<dbReference type="EMBL" id="LUUL01000088">
    <property type="protein sequence ID" value="OAI24552.1"/>
    <property type="molecule type" value="Genomic_DNA"/>
</dbReference>
<feature type="transmembrane region" description="Helical" evidence="2">
    <location>
        <begin position="237"/>
        <end position="257"/>
    </location>
</feature>